<evidence type="ECO:0000256" key="3">
    <source>
        <dbReference type="ARBA" id="ARBA00023157"/>
    </source>
</evidence>
<dbReference type="OrthoDB" id="2121326at2759"/>
<dbReference type="GO" id="GO:0015035">
    <property type="term" value="F:protein-disulfide reductase activity"/>
    <property type="evidence" value="ECO:0007669"/>
    <property type="project" value="TreeGrafter"/>
</dbReference>
<dbReference type="Gene3D" id="3.40.30.10">
    <property type="entry name" value="Glutaredoxin"/>
    <property type="match status" value="2"/>
</dbReference>
<evidence type="ECO:0000313" key="6">
    <source>
        <dbReference type="EMBL" id="CAE7418485.1"/>
    </source>
</evidence>
<reference evidence="6" key="1">
    <citation type="submission" date="2021-02" db="EMBL/GenBank/DDBJ databases">
        <authorList>
            <person name="Dougan E. K."/>
            <person name="Rhodes N."/>
            <person name="Thang M."/>
            <person name="Chan C."/>
        </authorList>
    </citation>
    <scope>NUCLEOTIDE SEQUENCE</scope>
</reference>
<dbReference type="PROSITE" id="PS51352">
    <property type="entry name" value="THIOREDOXIN_2"/>
    <property type="match status" value="1"/>
</dbReference>
<dbReference type="InterPro" id="IPR036249">
    <property type="entry name" value="Thioredoxin-like_sf"/>
</dbReference>
<proteinExistence type="predicted"/>
<keyword evidence="7" id="KW-1185">Reference proteome</keyword>
<evidence type="ECO:0000313" key="7">
    <source>
        <dbReference type="Proteomes" id="UP000601435"/>
    </source>
</evidence>
<dbReference type="GO" id="GO:0005737">
    <property type="term" value="C:cytoplasm"/>
    <property type="evidence" value="ECO:0007669"/>
    <property type="project" value="TreeGrafter"/>
</dbReference>
<dbReference type="Pfam" id="PF00085">
    <property type="entry name" value="Thioredoxin"/>
    <property type="match status" value="1"/>
</dbReference>
<keyword evidence="4" id="KW-0472">Membrane</keyword>
<dbReference type="PRINTS" id="PR00421">
    <property type="entry name" value="THIOREDOXIN"/>
</dbReference>
<keyword evidence="2" id="KW-0249">Electron transport</keyword>
<evidence type="ECO:0000256" key="1">
    <source>
        <dbReference type="ARBA" id="ARBA00022448"/>
    </source>
</evidence>
<dbReference type="PANTHER" id="PTHR45663">
    <property type="entry name" value="GEO12009P1"/>
    <property type="match status" value="1"/>
</dbReference>
<dbReference type="PROSITE" id="PS00194">
    <property type="entry name" value="THIOREDOXIN_1"/>
    <property type="match status" value="1"/>
</dbReference>
<evidence type="ECO:0000259" key="5">
    <source>
        <dbReference type="PROSITE" id="PS51352"/>
    </source>
</evidence>
<dbReference type="PANTHER" id="PTHR45663:SF11">
    <property type="entry name" value="GEO12009P1"/>
    <property type="match status" value="1"/>
</dbReference>
<dbReference type="CDD" id="cd02947">
    <property type="entry name" value="TRX_family"/>
    <property type="match status" value="1"/>
</dbReference>
<keyword evidence="1" id="KW-0813">Transport</keyword>
<evidence type="ECO:0000256" key="2">
    <source>
        <dbReference type="ARBA" id="ARBA00022982"/>
    </source>
</evidence>
<dbReference type="Proteomes" id="UP000601435">
    <property type="component" value="Unassembled WGS sequence"/>
</dbReference>
<organism evidence="6 7">
    <name type="scientific">Symbiodinium necroappetens</name>
    <dbReference type="NCBI Taxonomy" id="1628268"/>
    <lineage>
        <taxon>Eukaryota</taxon>
        <taxon>Sar</taxon>
        <taxon>Alveolata</taxon>
        <taxon>Dinophyceae</taxon>
        <taxon>Suessiales</taxon>
        <taxon>Symbiodiniaceae</taxon>
        <taxon>Symbiodinium</taxon>
    </lineage>
</organism>
<feature type="transmembrane region" description="Helical" evidence="4">
    <location>
        <begin position="12"/>
        <end position="35"/>
    </location>
</feature>
<dbReference type="AlphaFoldDB" id="A0A812R346"/>
<dbReference type="EMBL" id="CAJNJA010018248">
    <property type="protein sequence ID" value="CAE7418485.1"/>
    <property type="molecule type" value="Genomic_DNA"/>
</dbReference>
<dbReference type="InterPro" id="IPR017937">
    <property type="entry name" value="Thioredoxin_CS"/>
</dbReference>
<feature type="domain" description="Thioredoxin" evidence="5">
    <location>
        <begin position="33"/>
        <end position="180"/>
    </location>
</feature>
<evidence type="ECO:0000256" key="4">
    <source>
        <dbReference type="SAM" id="Phobius"/>
    </source>
</evidence>
<name>A0A812R346_9DINO</name>
<keyword evidence="4" id="KW-1133">Transmembrane helix</keyword>
<protein>
    <recommendedName>
        <fullName evidence="5">Thioredoxin domain-containing protein</fullName>
    </recommendedName>
</protein>
<keyword evidence="4" id="KW-0812">Transmembrane</keyword>
<sequence>MATSSHRARRLAGVVRVGGCFCAGCCGAAVLFVLVGRLDLGFTSGPPESFRGAGRNRHGPGRTERHCVVETSPSELDAVVRAGGSVVLDVYAVWCGPCKLLEPALRKLAGRLSSGEFDEPGIPSPQVLRLDSDRHSTKATALGVEGLPTVIFYKHGVETGRFEGSVSLSQLEDAAAAALGMVELLDDTGLATEVSSLEELELTVQTEDVLMLGVLGSGKWEQDSAALDGTLQILRRQLGGQMQVLTLDASSLPGVAESLQLGDLPAVVIFQDGQKVMHLEGRDAAAANVDDLQDVLEDVAKSPGREVYTLSVNFCHGKKGKRHGLRSEAGSGS</sequence>
<dbReference type="SUPFAM" id="SSF52833">
    <property type="entry name" value="Thioredoxin-like"/>
    <property type="match status" value="2"/>
</dbReference>
<keyword evidence="3" id="KW-1015">Disulfide bond</keyword>
<comment type="caution">
    <text evidence="6">The sequence shown here is derived from an EMBL/GenBank/DDBJ whole genome shotgun (WGS) entry which is preliminary data.</text>
</comment>
<dbReference type="InterPro" id="IPR013766">
    <property type="entry name" value="Thioredoxin_domain"/>
</dbReference>
<accession>A0A812R346</accession>
<gene>
    <name evidence="6" type="ORF">SNEC2469_LOCUS11491</name>
</gene>